<proteinExistence type="predicted"/>
<dbReference type="KEGG" id="sawl:NGM29_20950"/>
<geneLocation type="plasmid" evidence="1 2">
    <name>unnamed3</name>
</geneLocation>
<name>A0A9E7SZJ0_9EURY</name>
<reference evidence="1" key="1">
    <citation type="submission" date="2022-06" db="EMBL/GenBank/DDBJ databases">
        <title>Diverse halophilic archaea isolated from saline environments.</title>
        <authorList>
            <person name="Cui H.-L."/>
        </authorList>
    </citation>
    <scope>NUCLEOTIDE SEQUENCE</scope>
    <source>
        <strain evidence="1">WLHS1</strain>
        <plasmid evidence="1">unnamed3</plasmid>
    </source>
</reference>
<dbReference type="EMBL" id="CP100358">
    <property type="protein sequence ID" value="UTF55963.1"/>
    <property type="molecule type" value="Genomic_DNA"/>
</dbReference>
<dbReference type="RefSeq" id="WP_254161513.1">
    <property type="nucleotide sequence ID" value="NZ_CP100358.1"/>
</dbReference>
<sequence>MNAEQHPLDSDDREKTVTHEDVDVRATISADGKRVRLTVTDQDGDRERYQLRGLTLNGTPIRAGQPLSLYGVDAVIEWQNGGLGLYPGVNVIVSRDD</sequence>
<dbReference type="Proteomes" id="UP001056855">
    <property type="component" value="Plasmid unnamed3"/>
</dbReference>
<keyword evidence="2" id="KW-1185">Reference proteome</keyword>
<keyword evidence="1" id="KW-0614">Plasmid</keyword>
<dbReference type="GeneID" id="73292570"/>
<protein>
    <submittedName>
        <fullName evidence="1">Outer membrane lipoprotein carrier protein LolA</fullName>
    </submittedName>
</protein>
<evidence type="ECO:0000313" key="2">
    <source>
        <dbReference type="Proteomes" id="UP001056855"/>
    </source>
</evidence>
<accession>A0A9E7SZJ0</accession>
<evidence type="ECO:0000313" key="1">
    <source>
        <dbReference type="EMBL" id="UTF55963.1"/>
    </source>
</evidence>
<dbReference type="AlphaFoldDB" id="A0A9E7SZJ0"/>
<organism evidence="1 2">
    <name type="scientific">Natronosalvus rutilus</name>
    <dbReference type="NCBI Taxonomy" id="2953753"/>
    <lineage>
        <taxon>Archaea</taxon>
        <taxon>Methanobacteriati</taxon>
        <taxon>Methanobacteriota</taxon>
        <taxon>Stenosarchaea group</taxon>
        <taxon>Halobacteria</taxon>
        <taxon>Halobacteriales</taxon>
        <taxon>Natrialbaceae</taxon>
        <taxon>Natronosalvus</taxon>
    </lineage>
</organism>
<gene>
    <name evidence="1" type="ORF">NGM29_20950</name>
</gene>
<keyword evidence="1" id="KW-0449">Lipoprotein</keyword>